<comment type="similarity">
    <text evidence="2">Belongs to the BCCT transporter (TC 2.A.15) family.</text>
</comment>
<keyword evidence="6 8" id="KW-1133">Transmembrane helix</keyword>
<organism evidence="9 10">
    <name type="scientific">Schaalia canis</name>
    <dbReference type="NCBI Taxonomy" id="100469"/>
    <lineage>
        <taxon>Bacteria</taxon>
        <taxon>Bacillati</taxon>
        <taxon>Actinomycetota</taxon>
        <taxon>Actinomycetes</taxon>
        <taxon>Actinomycetales</taxon>
        <taxon>Actinomycetaceae</taxon>
        <taxon>Schaalia</taxon>
    </lineage>
</organism>
<feature type="transmembrane region" description="Helical" evidence="8">
    <location>
        <begin position="38"/>
        <end position="57"/>
    </location>
</feature>
<dbReference type="AlphaFoldDB" id="A0A3P1SFH1"/>
<name>A0A3P1SFH1_9ACTO</name>
<feature type="transmembrane region" description="Helical" evidence="8">
    <location>
        <begin position="128"/>
        <end position="150"/>
    </location>
</feature>
<accession>A0A3P1SFH1</accession>
<comment type="subcellular location">
    <subcellularLocation>
        <location evidence="1">Cell membrane</location>
        <topology evidence="1">Multi-pass membrane protein</topology>
    </subcellularLocation>
</comment>
<evidence type="ECO:0000313" key="10">
    <source>
        <dbReference type="Proteomes" id="UP000280444"/>
    </source>
</evidence>
<protein>
    <submittedName>
        <fullName evidence="9">BCCT family transporter</fullName>
    </submittedName>
</protein>
<dbReference type="GO" id="GO:0022857">
    <property type="term" value="F:transmembrane transporter activity"/>
    <property type="evidence" value="ECO:0007669"/>
    <property type="project" value="InterPro"/>
</dbReference>
<sequence>MLPALLIAMTLIAPAILVPDAMKDVVNAISLGLIHSLGWYYSLIVVGFVIYVIVIAASRYGDITLGADDDEPAYSRASWFAMLFAAGMGIGLVFFGVSEPLSHFVSPPPGTSADSPAQLAQAAMDTTFLHWGLSAWAIYTVVGLSVAYMSHRKGRSVSIRWVLEPLLGDRVRGWVGDLIDIAAVLGTLFGVAASLGFGAVQFTAGMEYLGLLTSTPMILLLVVIGVTSLAALSVASGLDKGIKILSNSNLILGIILLLAVLFLGQPLFVLREFVQSLGQYIQQFIPLSFRTMPFLGEEGQSWLSSWTVYYWGWWMSWSPFVGIFIARISRGRTIREFIVGVLAVPTLVTFLWFSVMGGTALWYQMNGVDLTANEGWSTTALFSMLEHLPGGPVLSGLFILLLVVFFVTSADSASFVLGMLSSGGSSQPPLSVRLIWAGMEGAIAATLLWVGASTGHATDGLTALQVLAVMTALPFSVVMVLSCASMFKAFHEEQRLRDAAERQLVRERVNAMIDHAVSTPRRQREWMPTMPLYTAPRRRK</sequence>
<evidence type="ECO:0000313" key="9">
    <source>
        <dbReference type="EMBL" id="RRC95727.1"/>
    </source>
</evidence>
<dbReference type="InterPro" id="IPR018093">
    <property type="entry name" value="BCCT_CS"/>
</dbReference>
<dbReference type="PANTHER" id="PTHR30047:SF7">
    <property type="entry name" value="HIGH-AFFINITY CHOLINE TRANSPORT PROTEIN"/>
    <property type="match status" value="1"/>
</dbReference>
<dbReference type="Pfam" id="PF02028">
    <property type="entry name" value="BCCT"/>
    <property type="match status" value="1"/>
</dbReference>
<feature type="transmembrane region" description="Helical" evidence="8">
    <location>
        <begin position="432"/>
        <end position="452"/>
    </location>
</feature>
<dbReference type="OrthoDB" id="9775735at2"/>
<evidence type="ECO:0000256" key="7">
    <source>
        <dbReference type="ARBA" id="ARBA00023136"/>
    </source>
</evidence>
<evidence type="ECO:0000256" key="3">
    <source>
        <dbReference type="ARBA" id="ARBA00022448"/>
    </source>
</evidence>
<gene>
    <name evidence="9" type="ORF">EII11_04875</name>
</gene>
<keyword evidence="7 8" id="KW-0472">Membrane</keyword>
<feature type="transmembrane region" description="Helical" evidence="8">
    <location>
        <begin position="217"/>
        <end position="238"/>
    </location>
</feature>
<dbReference type="NCBIfam" id="TIGR00842">
    <property type="entry name" value="bcct"/>
    <property type="match status" value="1"/>
</dbReference>
<keyword evidence="3" id="KW-0813">Transport</keyword>
<dbReference type="Proteomes" id="UP000280444">
    <property type="component" value="Unassembled WGS sequence"/>
</dbReference>
<dbReference type="GO" id="GO:0005886">
    <property type="term" value="C:plasma membrane"/>
    <property type="evidence" value="ECO:0007669"/>
    <property type="project" value="UniProtKB-SubCell"/>
</dbReference>
<comment type="caution">
    <text evidence="9">The sequence shown here is derived from an EMBL/GenBank/DDBJ whole genome shotgun (WGS) entry which is preliminary data.</text>
</comment>
<evidence type="ECO:0000256" key="1">
    <source>
        <dbReference type="ARBA" id="ARBA00004651"/>
    </source>
</evidence>
<feature type="transmembrane region" description="Helical" evidence="8">
    <location>
        <begin position="77"/>
        <end position="97"/>
    </location>
</feature>
<keyword evidence="10" id="KW-1185">Reference proteome</keyword>
<proteinExistence type="inferred from homology"/>
<feature type="transmembrane region" description="Helical" evidence="8">
    <location>
        <begin position="250"/>
        <end position="270"/>
    </location>
</feature>
<evidence type="ECO:0000256" key="2">
    <source>
        <dbReference type="ARBA" id="ARBA00005658"/>
    </source>
</evidence>
<dbReference type="PROSITE" id="PS01303">
    <property type="entry name" value="BCCT"/>
    <property type="match status" value="1"/>
</dbReference>
<evidence type="ECO:0000256" key="5">
    <source>
        <dbReference type="ARBA" id="ARBA00022692"/>
    </source>
</evidence>
<reference evidence="9 10" key="1">
    <citation type="submission" date="2018-11" db="EMBL/GenBank/DDBJ databases">
        <title>Genomes From Bacteria Associated with the Canine Oral Cavity: a Test Case for Automated Genome-Based Taxonomic Assignment.</title>
        <authorList>
            <person name="Coil D.A."/>
            <person name="Jospin G."/>
            <person name="Darling A.E."/>
            <person name="Wallis C."/>
            <person name="Davis I.J."/>
            <person name="Harris S."/>
            <person name="Eisen J.A."/>
            <person name="Holcombe L.J."/>
            <person name="O'Flynn C."/>
        </authorList>
    </citation>
    <scope>NUCLEOTIDE SEQUENCE [LARGE SCALE GENOMIC DNA]</scope>
    <source>
        <strain evidence="9 10">OH770</strain>
    </source>
</reference>
<feature type="transmembrane region" description="Helical" evidence="8">
    <location>
        <begin position="178"/>
        <end position="197"/>
    </location>
</feature>
<dbReference type="EMBL" id="RQZF01000003">
    <property type="protein sequence ID" value="RRC95727.1"/>
    <property type="molecule type" value="Genomic_DNA"/>
</dbReference>
<keyword evidence="5 8" id="KW-0812">Transmembrane</keyword>
<dbReference type="InterPro" id="IPR000060">
    <property type="entry name" value="BCCT_transptr"/>
</dbReference>
<dbReference type="PANTHER" id="PTHR30047">
    <property type="entry name" value="HIGH-AFFINITY CHOLINE TRANSPORT PROTEIN-RELATED"/>
    <property type="match status" value="1"/>
</dbReference>
<feature type="transmembrane region" description="Helical" evidence="8">
    <location>
        <begin position="338"/>
        <end position="363"/>
    </location>
</feature>
<feature type="transmembrane region" description="Helical" evidence="8">
    <location>
        <begin position="393"/>
        <end position="420"/>
    </location>
</feature>
<feature type="transmembrane region" description="Helical" evidence="8">
    <location>
        <begin position="464"/>
        <end position="487"/>
    </location>
</feature>
<evidence type="ECO:0000256" key="8">
    <source>
        <dbReference type="SAM" id="Phobius"/>
    </source>
</evidence>
<feature type="transmembrane region" description="Helical" evidence="8">
    <location>
        <begin position="308"/>
        <end position="326"/>
    </location>
</feature>
<evidence type="ECO:0000256" key="6">
    <source>
        <dbReference type="ARBA" id="ARBA00022989"/>
    </source>
</evidence>
<evidence type="ECO:0000256" key="4">
    <source>
        <dbReference type="ARBA" id="ARBA00022475"/>
    </source>
</evidence>
<keyword evidence="4" id="KW-1003">Cell membrane</keyword>